<sequence>MEASALQLADSSGGGKGLVDNSTVSLSQAYGLNKEGAGLDKTLPPTQSGKEQFDALQVRSLTTVVLQSQDPSLTVVEETSQAVSAPSLSQSSSFEALILSISEDVKRGFANSEVNQGEIREVCAVLERKIDGLMERTQVLEEAMGGMKEELGQHKVEIDVLKGNEQVLKNRIEQFTQEEIT</sequence>
<evidence type="ECO:0000256" key="2">
    <source>
        <dbReference type="SAM" id="MobiDB-lite"/>
    </source>
</evidence>
<gene>
    <name evidence="3" type="ORF">NDU88_002766</name>
</gene>
<reference evidence="3" key="1">
    <citation type="journal article" date="2022" name="bioRxiv">
        <title>Sequencing and chromosome-scale assembly of the giantPleurodeles waltlgenome.</title>
        <authorList>
            <person name="Brown T."/>
            <person name="Elewa A."/>
            <person name="Iarovenko S."/>
            <person name="Subramanian E."/>
            <person name="Araus A.J."/>
            <person name="Petzold A."/>
            <person name="Susuki M."/>
            <person name="Suzuki K.-i.T."/>
            <person name="Hayashi T."/>
            <person name="Toyoda A."/>
            <person name="Oliveira C."/>
            <person name="Osipova E."/>
            <person name="Leigh N.D."/>
            <person name="Simon A."/>
            <person name="Yun M.H."/>
        </authorList>
    </citation>
    <scope>NUCLEOTIDE SEQUENCE</scope>
    <source>
        <strain evidence="3">20211129_DDA</strain>
        <tissue evidence="3">Liver</tissue>
    </source>
</reference>
<name>A0AAV7P7Z4_PLEWA</name>
<feature type="coiled-coil region" evidence="1">
    <location>
        <begin position="123"/>
        <end position="178"/>
    </location>
</feature>
<dbReference type="AlphaFoldDB" id="A0AAV7P7Z4"/>
<evidence type="ECO:0000313" key="4">
    <source>
        <dbReference type="Proteomes" id="UP001066276"/>
    </source>
</evidence>
<accession>A0AAV7P7Z4</accession>
<keyword evidence="1" id="KW-0175">Coiled coil</keyword>
<feature type="region of interest" description="Disordered" evidence="2">
    <location>
        <begin position="1"/>
        <end position="20"/>
    </location>
</feature>
<comment type="caution">
    <text evidence="3">The sequence shown here is derived from an EMBL/GenBank/DDBJ whole genome shotgun (WGS) entry which is preliminary data.</text>
</comment>
<dbReference type="EMBL" id="JANPWB010000011">
    <property type="protein sequence ID" value="KAJ1124305.1"/>
    <property type="molecule type" value="Genomic_DNA"/>
</dbReference>
<organism evidence="3 4">
    <name type="scientific">Pleurodeles waltl</name>
    <name type="common">Iberian ribbed newt</name>
    <dbReference type="NCBI Taxonomy" id="8319"/>
    <lineage>
        <taxon>Eukaryota</taxon>
        <taxon>Metazoa</taxon>
        <taxon>Chordata</taxon>
        <taxon>Craniata</taxon>
        <taxon>Vertebrata</taxon>
        <taxon>Euteleostomi</taxon>
        <taxon>Amphibia</taxon>
        <taxon>Batrachia</taxon>
        <taxon>Caudata</taxon>
        <taxon>Salamandroidea</taxon>
        <taxon>Salamandridae</taxon>
        <taxon>Pleurodelinae</taxon>
        <taxon>Pleurodeles</taxon>
    </lineage>
</organism>
<dbReference type="Proteomes" id="UP001066276">
    <property type="component" value="Chromosome 7"/>
</dbReference>
<keyword evidence="4" id="KW-1185">Reference proteome</keyword>
<evidence type="ECO:0000313" key="3">
    <source>
        <dbReference type="EMBL" id="KAJ1124305.1"/>
    </source>
</evidence>
<proteinExistence type="predicted"/>
<evidence type="ECO:0000256" key="1">
    <source>
        <dbReference type="SAM" id="Coils"/>
    </source>
</evidence>
<protein>
    <submittedName>
        <fullName evidence="3">Uncharacterized protein</fullName>
    </submittedName>
</protein>